<name>A0A1I6T0N0_9SPHI</name>
<dbReference type="RefSeq" id="WP_093365335.1">
    <property type="nucleotide sequence ID" value="NZ_FOZZ01000005.1"/>
</dbReference>
<keyword evidence="4 6" id="KW-1133">Transmembrane helix</keyword>
<reference evidence="7 8" key="1">
    <citation type="submission" date="2016-10" db="EMBL/GenBank/DDBJ databases">
        <authorList>
            <person name="de Groot N.N."/>
        </authorList>
    </citation>
    <scope>NUCLEOTIDE SEQUENCE [LARGE SCALE GENOMIC DNA]</scope>
    <source>
        <strain evidence="7 8">DSM 22789</strain>
    </source>
</reference>
<proteinExistence type="inferred from homology"/>
<evidence type="ECO:0000313" key="7">
    <source>
        <dbReference type="EMBL" id="SFS82804.1"/>
    </source>
</evidence>
<keyword evidence="3 6" id="KW-0812">Transmembrane</keyword>
<dbReference type="Pfam" id="PF01679">
    <property type="entry name" value="Pmp3"/>
    <property type="match status" value="1"/>
</dbReference>
<dbReference type="GO" id="GO:0016020">
    <property type="term" value="C:membrane"/>
    <property type="evidence" value="ECO:0007669"/>
    <property type="project" value="UniProtKB-SubCell"/>
</dbReference>
<evidence type="ECO:0000313" key="8">
    <source>
        <dbReference type="Proteomes" id="UP000198785"/>
    </source>
</evidence>
<accession>A0A1I6T0N0</accession>
<dbReference type="InterPro" id="IPR000612">
    <property type="entry name" value="PMP3"/>
</dbReference>
<dbReference type="STRING" id="683125.SAMN05660206_105191"/>
<dbReference type="AlphaFoldDB" id="A0A1I6T0N0"/>
<protein>
    <recommendedName>
        <fullName evidence="9">Proteolipid membrane potential modulator</fullName>
    </recommendedName>
</protein>
<comment type="subcellular location">
    <subcellularLocation>
        <location evidence="1">Membrane</location>
    </subcellularLocation>
</comment>
<keyword evidence="8" id="KW-1185">Reference proteome</keyword>
<evidence type="ECO:0008006" key="9">
    <source>
        <dbReference type="Google" id="ProtNLM"/>
    </source>
</evidence>
<organism evidence="7 8">
    <name type="scientific">Sphingobacterium wenxiniae</name>
    <dbReference type="NCBI Taxonomy" id="683125"/>
    <lineage>
        <taxon>Bacteria</taxon>
        <taxon>Pseudomonadati</taxon>
        <taxon>Bacteroidota</taxon>
        <taxon>Sphingobacteriia</taxon>
        <taxon>Sphingobacteriales</taxon>
        <taxon>Sphingobacteriaceae</taxon>
        <taxon>Sphingobacterium</taxon>
    </lineage>
</organism>
<evidence type="ECO:0000256" key="2">
    <source>
        <dbReference type="ARBA" id="ARBA00009530"/>
    </source>
</evidence>
<gene>
    <name evidence="7" type="ORF">SAMN05660206_105191</name>
</gene>
<dbReference type="OrthoDB" id="9810121at2"/>
<keyword evidence="5 6" id="KW-0472">Membrane</keyword>
<feature type="transmembrane region" description="Helical" evidence="6">
    <location>
        <begin position="20"/>
        <end position="47"/>
    </location>
</feature>
<comment type="similarity">
    <text evidence="2">Belongs to the UPF0057 (PMP3) family.</text>
</comment>
<sequence length="60" mass="6945">MILIAVLFPWLSFFLRGRILIGFLCLILQCTLIGWLPAAIWAVASLVDARNKKRIQQLRY</sequence>
<evidence type="ECO:0000256" key="1">
    <source>
        <dbReference type="ARBA" id="ARBA00004370"/>
    </source>
</evidence>
<dbReference type="EMBL" id="FOZZ01000005">
    <property type="protein sequence ID" value="SFS82804.1"/>
    <property type="molecule type" value="Genomic_DNA"/>
</dbReference>
<evidence type="ECO:0000256" key="4">
    <source>
        <dbReference type="ARBA" id="ARBA00022989"/>
    </source>
</evidence>
<evidence type="ECO:0000256" key="6">
    <source>
        <dbReference type="SAM" id="Phobius"/>
    </source>
</evidence>
<evidence type="ECO:0000256" key="3">
    <source>
        <dbReference type="ARBA" id="ARBA00022692"/>
    </source>
</evidence>
<evidence type="ECO:0000256" key="5">
    <source>
        <dbReference type="ARBA" id="ARBA00023136"/>
    </source>
</evidence>
<dbReference type="Proteomes" id="UP000198785">
    <property type="component" value="Unassembled WGS sequence"/>
</dbReference>